<evidence type="ECO:0000256" key="1">
    <source>
        <dbReference type="SAM" id="MobiDB-lite"/>
    </source>
</evidence>
<feature type="region of interest" description="Disordered" evidence="1">
    <location>
        <begin position="1"/>
        <end position="21"/>
    </location>
</feature>
<dbReference type="AlphaFoldDB" id="A0A956LWV4"/>
<reference evidence="2" key="1">
    <citation type="submission" date="2020-04" db="EMBL/GenBank/DDBJ databases">
        <authorList>
            <person name="Zhang T."/>
        </authorList>
    </citation>
    <scope>NUCLEOTIDE SEQUENCE</scope>
    <source>
        <strain evidence="2">HKST-UBA01</strain>
    </source>
</reference>
<reference evidence="2" key="2">
    <citation type="journal article" date="2021" name="Microbiome">
        <title>Successional dynamics and alternative stable states in a saline activated sludge microbial community over 9 years.</title>
        <authorList>
            <person name="Wang Y."/>
            <person name="Ye J."/>
            <person name="Ju F."/>
            <person name="Liu L."/>
            <person name="Boyd J.A."/>
            <person name="Deng Y."/>
            <person name="Parks D.H."/>
            <person name="Jiang X."/>
            <person name="Yin X."/>
            <person name="Woodcroft B.J."/>
            <person name="Tyson G.W."/>
            <person name="Hugenholtz P."/>
            <person name="Polz M.F."/>
            <person name="Zhang T."/>
        </authorList>
    </citation>
    <scope>NUCLEOTIDE SEQUENCE</scope>
    <source>
        <strain evidence="2">HKST-UBA01</strain>
    </source>
</reference>
<gene>
    <name evidence="2" type="ORF">KC729_00030</name>
</gene>
<protein>
    <submittedName>
        <fullName evidence="2">Uncharacterized protein</fullName>
    </submittedName>
</protein>
<name>A0A956LWV4_UNCEI</name>
<organism evidence="2 3">
    <name type="scientific">Eiseniibacteriota bacterium</name>
    <dbReference type="NCBI Taxonomy" id="2212470"/>
    <lineage>
        <taxon>Bacteria</taxon>
        <taxon>Candidatus Eiseniibacteriota</taxon>
    </lineage>
</organism>
<dbReference type="Proteomes" id="UP000697710">
    <property type="component" value="Unassembled WGS sequence"/>
</dbReference>
<dbReference type="EMBL" id="JAGQHR010000001">
    <property type="protein sequence ID" value="MCA9726037.1"/>
    <property type="molecule type" value="Genomic_DNA"/>
</dbReference>
<proteinExistence type="predicted"/>
<evidence type="ECO:0000313" key="3">
    <source>
        <dbReference type="Proteomes" id="UP000697710"/>
    </source>
</evidence>
<evidence type="ECO:0000313" key="2">
    <source>
        <dbReference type="EMBL" id="MCA9726037.1"/>
    </source>
</evidence>
<comment type="caution">
    <text evidence="2">The sequence shown here is derived from an EMBL/GenBank/DDBJ whole genome shotgun (WGS) entry which is preliminary data.</text>
</comment>
<accession>A0A956LWV4</accession>
<sequence>METNGDNRALNGGQGGNPSLIAEDLRNVHRRKSTARMLHRAVRACPDVTADPDFWGPIVEALLEGATHGDYRDRKGCAAVLATLRAQNLETLQHLDKNERLDDGKSTERIAHAGTVTVRIGAGKIEHANRLEDRMGAAHVNGNG</sequence>